<evidence type="ECO:0008006" key="6">
    <source>
        <dbReference type="Google" id="ProtNLM"/>
    </source>
</evidence>
<dbReference type="EMBL" id="JAVRQU010000008">
    <property type="protein sequence ID" value="KAK5699654.1"/>
    <property type="molecule type" value="Genomic_DNA"/>
</dbReference>
<dbReference type="InterPro" id="IPR021860">
    <property type="entry name" value="Peptidase_S12_Pab87-rel_C"/>
</dbReference>
<dbReference type="Pfam" id="PF11954">
    <property type="entry name" value="DUF3471"/>
    <property type="match status" value="1"/>
</dbReference>
<comment type="caution">
    <text evidence="4">The sequence shown here is derived from an EMBL/GenBank/DDBJ whole genome shotgun (WGS) entry which is preliminary data.</text>
</comment>
<evidence type="ECO:0000313" key="4">
    <source>
        <dbReference type="EMBL" id="KAK5699654.1"/>
    </source>
</evidence>
<reference evidence="4" key="1">
    <citation type="submission" date="2023-08" db="EMBL/GenBank/DDBJ databases">
        <title>Black Yeasts Isolated from many extreme environments.</title>
        <authorList>
            <person name="Coleine C."/>
            <person name="Stajich J.E."/>
            <person name="Selbmann L."/>
        </authorList>
    </citation>
    <scope>NUCLEOTIDE SEQUENCE</scope>
    <source>
        <strain evidence="4">CCFEE 5810</strain>
    </source>
</reference>
<dbReference type="InterPro" id="IPR050491">
    <property type="entry name" value="AmpC-like"/>
</dbReference>
<evidence type="ECO:0000313" key="5">
    <source>
        <dbReference type="Proteomes" id="UP001310594"/>
    </source>
</evidence>
<dbReference type="Pfam" id="PF00144">
    <property type="entry name" value="Beta-lactamase"/>
    <property type="match status" value="1"/>
</dbReference>
<evidence type="ECO:0000259" key="3">
    <source>
        <dbReference type="Pfam" id="PF11954"/>
    </source>
</evidence>
<proteinExistence type="inferred from homology"/>
<feature type="domain" description="Peptidase S12 Pab87-related C-terminal" evidence="3">
    <location>
        <begin position="400"/>
        <end position="497"/>
    </location>
</feature>
<evidence type="ECO:0000256" key="1">
    <source>
        <dbReference type="ARBA" id="ARBA00038215"/>
    </source>
</evidence>
<dbReference type="InterPro" id="IPR012338">
    <property type="entry name" value="Beta-lactam/transpept-like"/>
</dbReference>
<dbReference type="PANTHER" id="PTHR46825:SF9">
    <property type="entry name" value="BETA-LACTAMASE-RELATED DOMAIN-CONTAINING PROTEIN"/>
    <property type="match status" value="1"/>
</dbReference>
<gene>
    <name evidence="4" type="ORF">LTR97_005783</name>
</gene>
<dbReference type="SUPFAM" id="SSF56601">
    <property type="entry name" value="beta-lactamase/transpeptidase-like"/>
    <property type="match status" value="1"/>
</dbReference>
<dbReference type="Gene3D" id="3.40.710.10">
    <property type="entry name" value="DD-peptidase/beta-lactamase superfamily"/>
    <property type="match status" value="1"/>
</dbReference>
<comment type="similarity">
    <text evidence="1">Belongs to the peptidase S12 family.</text>
</comment>
<dbReference type="Proteomes" id="UP001310594">
    <property type="component" value="Unassembled WGS sequence"/>
</dbReference>
<organism evidence="4 5">
    <name type="scientific">Elasticomyces elasticus</name>
    <dbReference type="NCBI Taxonomy" id="574655"/>
    <lineage>
        <taxon>Eukaryota</taxon>
        <taxon>Fungi</taxon>
        <taxon>Dikarya</taxon>
        <taxon>Ascomycota</taxon>
        <taxon>Pezizomycotina</taxon>
        <taxon>Dothideomycetes</taxon>
        <taxon>Dothideomycetidae</taxon>
        <taxon>Mycosphaerellales</taxon>
        <taxon>Teratosphaeriaceae</taxon>
        <taxon>Elasticomyces</taxon>
    </lineage>
</organism>
<protein>
    <recommendedName>
        <fullName evidence="6">Beta-lactamase family protein</fullName>
    </recommendedName>
</protein>
<evidence type="ECO:0000259" key="2">
    <source>
        <dbReference type="Pfam" id="PF00144"/>
    </source>
</evidence>
<feature type="domain" description="Beta-lactamase-related" evidence="2">
    <location>
        <begin position="11"/>
        <end position="342"/>
    </location>
</feature>
<accession>A0AAN7W8N4</accession>
<name>A0AAN7W8N4_9PEZI</name>
<dbReference type="PANTHER" id="PTHR46825">
    <property type="entry name" value="D-ALANYL-D-ALANINE-CARBOXYPEPTIDASE/ENDOPEPTIDASE AMPH"/>
    <property type="match status" value="1"/>
</dbReference>
<dbReference type="InterPro" id="IPR001466">
    <property type="entry name" value="Beta-lactam-related"/>
</dbReference>
<sequence length="500" mass="56105">MDFFRSPSFPSHVEDLMTKHHTPGLAIALVQDDTIHSTAYGYASLDPPEPCTTDTLFDIASASKSLTAAAVALLVEDHERFPEVRWEAKMCELLPEDFVMSEEGWTREVSVDDVLGHRTGMPSHDDSYMGVRAAKPDDARSVTRNLRNLPVTKGLREKFMYCNQMYTVATHLVEHKTGQTFPDFLEERFFRPLGMESTNLQPGRARSKGLGERIATGYSWDEKEEEYIGFPPVESPEDQGAGSIMTSANDYLKYIRAIMNRSPPFTDAVYKGLLKPRTIQDPEGKDKLPFTSPVLYAAGWETVYYRGQEVVSHDGSVTGWGSTHFFLPGLGFGGCVFGNGDEAFLVAGVLMREFIDARIGVLEGERPDWDGILSGQEEDGDGDEEERLRRELCPGIEGEQEQELPLEGYVGEYHNAGYHSYVVDVKDGALFIDATDRSFACTMVFEHVCGQTRYLVKLRDFQDGGEDLVKAEFRLENERAVAMGLGLEDEMEELIWFDRV</sequence>
<dbReference type="AlphaFoldDB" id="A0AAN7W8N4"/>